<feature type="region of interest" description="Disordered" evidence="1">
    <location>
        <begin position="492"/>
        <end position="536"/>
    </location>
</feature>
<proteinExistence type="predicted"/>
<dbReference type="STRING" id="78410.A0A0P7BFN0"/>
<evidence type="ECO:0000256" key="1">
    <source>
        <dbReference type="SAM" id="MobiDB-lite"/>
    </source>
</evidence>
<accession>A0A0P7BFN0</accession>
<gene>
    <name evidence="2" type="ORF">AK830_g4704</name>
</gene>
<evidence type="ECO:0008006" key="4">
    <source>
        <dbReference type="Google" id="ProtNLM"/>
    </source>
</evidence>
<evidence type="ECO:0000313" key="3">
    <source>
        <dbReference type="Proteomes" id="UP000050424"/>
    </source>
</evidence>
<evidence type="ECO:0000313" key="2">
    <source>
        <dbReference type="EMBL" id="KPM41864.1"/>
    </source>
</evidence>
<feature type="region of interest" description="Disordered" evidence="1">
    <location>
        <begin position="304"/>
        <end position="332"/>
    </location>
</feature>
<organism evidence="2 3">
    <name type="scientific">Neonectria ditissima</name>
    <dbReference type="NCBI Taxonomy" id="78410"/>
    <lineage>
        <taxon>Eukaryota</taxon>
        <taxon>Fungi</taxon>
        <taxon>Dikarya</taxon>
        <taxon>Ascomycota</taxon>
        <taxon>Pezizomycotina</taxon>
        <taxon>Sordariomycetes</taxon>
        <taxon>Hypocreomycetidae</taxon>
        <taxon>Hypocreales</taxon>
        <taxon>Nectriaceae</taxon>
        <taxon>Neonectria</taxon>
    </lineage>
</organism>
<sequence>MADETNQPIRARSYACLHTLQKVQSLESWQQPFAQRFNTWMIKADVDNNSTGIDDVTKDDPRLRDMILEALSVMETHLDRLAYPRRPALDDVVAVTSPPASPPTLDFDHMKTQTTRSGRSSLCRCDSDLSSKFIKSRTNSSEPQPPKGSASSSTMFRTALWVSAKSQLVEDRVGLLRSQQMADKTLKWLDAMTDFSHKVAIERKYPEITKCFGDPSYPIAVETYPRVIDVVAKIAPKAPTSLRIRVALAMSIQASQEILSKEAFGPKTSTNVSQTTVLATHRPASREACHIPCGVEGQAGGQVTLPPSDQQVDKPAATTDAPRRSIGRRKRKKNCKFRVRPGHQRLLLFCPVDVCAGPSQLYTSTESWLNHMNSCHLPSRKPDNAYVWMCTDASHGSDLRVFQLAVAFQKHMWDEHEGTFDDDELEDLTDLCREEAPSPIAFNTCSLCEYQSSTGTVGRDHRDQSLLNHLYGHFQELGEEYETLLQWAAKSRGEETPNLSSQQERHEKALPEPRPLSPSTHRSSSMFRRPSRRPTMSNFLPLHSILKGSGGTLTPPISAASATEALQTLIRNDKQQRDNCIAAR</sequence>
<reference evidence="2 3" key="1">
    <citation type="submission" date="2015-09" db="EMBL/GenBank/DDBJ databases">
        <title>Draft genome of a European isolate of the apple canker pathogen Neonectria ditissima.</title>
        <authorList>
            <person name="Gomez-Cortecero A."/>
            <person name="Harrison R.J."/>
            <person name="Armitage A.D."/>
        </authorList>
    </citation>
    <scope>NUCLEOTIDE SEQUENCE [LARGE SCALE GENOMIC DNA]</scope>
    <source>
        <strain evidence="2 3">R09/05</strain>
    </source>
</reference>
<feature type="compositionally biased region" description="Low complexity" evidence="1">
    <location>
        <begin position="522"/>
        <end position="536"/>
    </location>
</feature>
<protein>
    <recommendedName>
        <fullName evidence="4">C2H2-type domain-containing protein</fullName>
    </recommendedName>
</protein>
<comment type="caution">
    <text evidence="2">The sequence shown here is derived from an EMBL/GenBank/DDBJ whole genome shotgun (WGS) entry which is preliminary data.</text>
</comment>
<dbReference type="AlphaFoldDB" id="A0A0P7BFN0"/>
<name>A0A0P7BFN0_9HYPO</name>
<dbReference type="Proteomes" id="UP000050424">
    <property type="component" value="Unassembled WGS sequence"/>
</dbReference>
<dbReference type="EMBL" id="LKCW01000058">
    <property type="protein sequence ID" value="KPM41864.1"/>
    <property type="molecule type" value="Genomic_DNA"/>
</dbReference>
<keyword evidence="3" id="KW-1185">Reference proteome</keyword>